<keyword evidence="7 9" id="KW-0472">Membrane</keyword>
<dbReference type="NCBIfam" id="NF010048">
    <property type="entry name" value="PRK13524.1"/>
    <property type="match status" value="1"/>
</dbReference>
<feature type="domain" description="TonB-dependent receptor-like beta-barrel" evidence="14">
    <location>
        <begin position="266"/>
        <end position="725"/>
    </location>
</feature>
<dbReference type="AlphaFoldDB" id="A0A2T5H468"/>
<dbReference type="InterPro" id="IPR000531">
    <property type="entry name" value="Beta-barrel_TonB"/>
</dbReference>
<evidence type="ECO:0000256" key="1">
    <source>
        <dbReference type="ARBA" id="ARBA00004571"/>
    </source>
</evidence>
<keyword evidence="3 9" id="KW-1134">Transmembrane beta strand</keyword>
<evidence type="ECO:0000256" key="4">
    <source>
        <dbReference type="ARBA" id="ARBA00022692"/>
    </source>
</evidence>
<evidence type="ECO:0000256" key="13">
    <source>
        <dbReference type="SAM" id="SignalP"/>
    </source>
</evidence>
<reference evidence="16 17" key="1">
    <citation type="submission" date="2018-04" db="EMBL/GenBank/DDBJ databases">
        <title>Genomic Encyclopedia of Archaeal and Bacterial Type Strains, Phase II (KMG-II): from individual species to whole genera.</title>
        <authorList>
            <person name="Goeker M."/>
        </authorList>
    </citation>
    <scope>NUCLEOTIDE SEQUENCE [LARGE SCALE GENOMIC DNA]</scope>
    <source>
        <strain evidence="16 17">DSM 100434</strain>
    </source>
</reference>
<dbReference type="InterPro" id="IPR037066">
    <property type="entry name" value="Plug_dom_sf"/>
</dbReference>
<evidence type="ECO:0000256" key="3">
    <source>
        <dbReference type="ARBA" id="ARBA00022452"/>
    </source>
</evidence>
<keyword evidence="2 9" id="KW-0813">Transport</keyword>
<dbReference type="OrthoDB" id="9796221at2"/>
<evidence type="ECO:0000256" key="5">
    <source>
        <dbReference type="ARBA" id="ARBA00022729"/>
    </source>
</evidence>
<dbReference type="InterPro" id="IPR058134">
    <property type="entry name" value="PirA/FepA/PfeA"/>
</dbReference>
<dbReference type="EMBL" id="QAOH01000029">
    <property type="protein sequence ID" value="PTQ66360.1"/>
    <property type="molecule type" value="Genomic_DNA"/>
</dbReference>
<keyword evidence="8 9" id="KW-0998">Cell outer membrane</keyword>
<dbReference type="InterPro" id="IPR012910">
    <property type="entry name" value="Plug_dom"/>
</dbReference>
<evidence type="ECO:0000256" key="2">
    <source>
        <dbReference type="ARBA" id="ARBA00022448"/>
    </source>
</evidence>
<evidence type="ECO:0000313" key="17">
    <source>
        <dbReference type="Proteomes" id="UP000244077"/>
    </source>
</evidence>
<keyword evidence="4 9" id="KW-0812">Transmembrane</keyword>
<dbReference type="NCBIfam" id="NF010051">
    <property type="entry name" value="PRK13528.1"/>
    <property type="match status" value="1"/>
</dbReference>
<dbReference type="Pfam" id="PF07715">
    <property type="entry name" value="Plug"/>
    <property type="match status" value="1"/>
</dbReference>
<feature type="domain" description="TonB-dependent receptor plug" evidence="15">
    <location>
        <begin position="56"/>
        <end position="169"/>
    </location>
</feature>
<feature type="compositionally biased region" description="Acidic residues" evidence="12">
    <location>
        <begin position="228"/>
        <end position="238"/>
    </location>
</feature>
<dbReference type="RefSeq" id="WP_107818079.1">
    <property type="nucleotide sequence ID" value="NZ_QAOH01000029.1"/>
</dbReference>
<keyword evidence="16" id="KW-0675">Receptor</keyword>
<feature type="signal peptide" evidence="13">
    <location>
        <begin position="1"/>
        <end position="27"/>
    </location>
</feature>
<comment type="caution">
    <text evidence="16">The sequence shown here is derived from an EMBL/GenBank/DDBJ whole genome shotgun (WGS) entry which is preliminary data.</text>
</comment>
<evidence type="ECO:0000256" key="10">
    <source>
        <dbReference type="PROSITE-ProRule" id="PRU10144"/>
    </source>
</evidence>
<dbReference type="Gene3D" id="2.170.130.10">
    <property type="entry name" value="TonB-dependent receptor, plug domain"/>
    <property type="match status" value="1"/>
</dbReference>
<dbReference type="Gene3D" id="2.40.170.20">
    <property type="entry name" value="TonB-dependent receptor, beta-barrel domain"/>
    <property type="match status" value="1"/>
</dbReference>
<feature type="short sequence motif" description="TonB C-terminal box" evidence="10">
    <location>
        <begin position="738"/>
        <end position="755"/>
    </location>
</feature>
<evidence type="ECO:0000256" key="7">
    <source>
        <dbReference type="ARBA" id="ARBA00023136"/>
    </source>
</evidence>
<dbReference type="InterPro" id="IPR036942">
    <property type="entry name" value="Beta-barrel_TonB_sf"/>
</dbReference>
<evidence type="ECO:0000256" key="6">
    <source>
        <dbReference type="ARBA" id="ARBA00023077"/>
    </source>
</evidence>
<dbReference type="Pfam" id="PF00593">
    <property type="entry name" value="TonB_dep_Rec_b-barrel"/>
    <property type="match status" value="1"/>
</dbReference>
<dbReference type="PROSITE" id="PS01156">
    <property type="entry name" value="TONB_DEPENDENT_REC_2"/>
    <property type="match status" value="1"/>
</dbReference>
<keyword evidence="17" id="KW-1185">Reference proteome</keyword>
<evidence type="ECO:0000256" key="11">
    <source>
        <dbReference type="RuleBase" id="RU003357"/>
    </source>
</evidence>
<dbReference type="InterPro" id="IPR039426">
    <property type="entry name" value="TonB-dep_rcpt-like"/>
</dbReference>
<sequence>MRKGGYALRAGTALGLLLSLNVASGFAQDTGADDVIVLDPIVISSYEEEVLQSLGVSVISSEEISERAVANDISEIVRKMPGVNLTGASSSGQRGNQRQIDIRGMGPENVLILIDGKPVLSRTAIKMGRGGERDTRGDSNWVPAEMIERIEVIRGPAAARYGSGAAGGVVNIITKQPEDETFNINLRYNQPESNLEGGDARVNFLWAKPLNENVTLRLTGNYNKSEADDPDINDDTQDCDASTSAEDCASPAGVEGVVNKDLTAALDWRPNADNKFVFELGYSRQGNIYTADSQLSRETDTTLSLVGEETNTVKRANASISHEGRYAWGDIDSYIQYEHTDNRRLSEGTAGGVEGTINTTTEYDESKLDVLSAKSEADIETKFFGKDMALTVGTEFRYEKLDMSEISFSSVALDIGDTSADSSENDLTPDQSTLGLYAEGNILATDRLTISPAIRLDVADTFGTNLSGGLNATYEFDSGWSVKGGVGRAFKAPNLYQLSEGYVYTTRGNGCPYPYKGDGPCYVLGNSDLDAETSWNKEIGFAYAGAEGINATLTYFHNDYKDKIQSGTTQVGTYTVGSSTYRVYQWENIPDSETSGLEGSFQAPLGDRLNMSVNATYMLTSKQTLHIDGGTTSGGVAYDAITVEAPLSLVPDYTINASFEWQATDRLTVIPALTHYGEVDVTDYSAHTGEATGDTETVDPYTLVDLSLKYELNDTVTLTGGVTNLFDTSIKRSGNGSQTYNEPGRAFYVGLSATF</sequence>
<dbReference type="InterPro" id="IPR010917">
    <property type="entry name" value="TonB_rcpt_CS"/>
</dbReference>
<keyword evidence="5 13" id="KW-0732">Signal</keyword>
<dbReference type="PANTHER" id="PTHR30069:SF51">
    <property type="entry name" value="FERRIENTEROBACTIN RECEPTOR"/>
    <property type="match status" value="1"/>
</dbReference>
<dbReference type="GO" id="GO:0042912">
    <property type="term" value="F:colicin transmembrane transporter activity"/>
    <property type="evidence" value="ECO:0007669"/>
    <property type="project" value="TreeGrafter"/>
</dbReference>
<dbReference type="Proteomes" id="UP000244077">
    <property type="component" value="Unassembled WGS sequence"/>
</dbReference>
<organism evidence="16 17">
    <name type="scientific">Celeribacter persicus</name>
    <dbReference type="NCBI Taxonomy" id="1651082"/>
    <lineage>
        <taxon>Bacteria</taxon>
        <taxon>Pseudomonadati</taxon>
        <taxon>Pseudomonadota</taxon>
        <taxon>Alphaproteobacteria</taxon>
        <taxon>Rhodobacterales</taxon>
        <taxon>Roseobacteraceae</taxon>
        <taxon>Celeribacter</taxon>
    </lineage>
</organism>
<evidence type="ECO:0000313" key="16">
    <source>
        <dbReference type="EMBL" id="PTQ66360.1"/>
    </source>
</evidence>
<evidence type="ECO:0000256" key="12">
    <source>
        <dbReference type="SAM" id="MobiDB-lite"/>
    </source>
</evidence>
<feature type="chain" id="PRO_5015741371" evidence="13">
    <location>
        <begin position="28"/>
        <end position="755"/>
    </location>
</feature>
<feature type="region of interest" description="Disordered" evidence="12">
    <location>
        <begin position="223"/>
        <end position="249"/>
    </location>
</feature>
<accession>A0A2T5H468</accession>
<evidence type="ECO:0000259" key="15">
    <source>
        <dbReference type="Pfam" id="PF07715"/>
    </source>
</evidence>
<dbReference type="GO" id="GO:0015344">
    <property type="term" value="F:siderophore uptake transmembrane transporter activity"/>
    <property type="evidence" value="ECO:0007669"/>
    <property type="project" value="TreeGrafter"/>
</dbReference>
<dbReference type="PANTHER" id="PTHR30069">
    <property type="entry name" value="TONB-DEPENDENT OUTER MEMBRANE RECEPTOR"/>
    <property type="match status" value="1"/>
</dbReference>
<evidence type="ECO:0000259" key="14">
    <source>
        <dbReference type="Pfam" id="PF00593"/>
    </source>
</evidence>
<evidence type="ECO:0000256" key="8">
    <source>
        <dbReference type="ARBA" id="ARBA00023237"/>
    </source>
</evidence>
<dbReference type="SUPFAM" id="SSF56935">
    <property type="entry name" value="Porins"/>
    <property type="match status" value="1"/>
</dbReference>
<keyword evidence="6 11" id="KW-0798">TonB box</keyword>
<comment type="similarity">
    <text evidence="9 11">Belongs to the TonB-dependent receptor family.</text>
</comment>
<protein>
    <submittedName>
        <fullName evidence="16">Ferric enterobactin receptor</fullName>
    </submittedName>
</protein>
<proteinExistence type="inferred from homology"/>
<gene>
    <name evidence="16" type="ORF">C8N42_12914</name>
</gene>
<dbReference type="PROSITE" id="PS52016">
    <property type="entry name" value="TONB_DEPENDENT_REC_3"/>
    <property type="match status" value="1"/>
</dbReference>
<dbReference type="GO" id="GO:0042931">
    <property type="term" value="F:enterobactin transmembrane transporter activity"/>
    <property type="evidence" value="ECO:0007669"/>
    <property type="project" value="TreeGrafter"/>
</dbReference>
<dbReference type="GO" id="GO:0044718">
    <property type="term" value="P:siderophore transmembrane transport"/>
    <property type="evidence" value="ECO:0007669"/>
    <property type="project" value="TreeGrafter"/>
</dbReference>
<comment type="subcellular location">
    <subcellularLocation>
        <location evidence="1 9">Cell outer membrane</location>
        <topology evidence="1 9">Multi-pass membrane protein</topology>
    </subcellularLocation>
</comment>
<evidence type="ECO:0000256" key="9">
    <source>
        <dbReference type="PROSITE-ProRule" id="PRU01360"/>
    </source>
</evidence>
<dbReference type="GO" id="GO:0009279">
    <property type="term" value="C:cell outer membrane"/>
    <property type="evidence" value="ECO:0007669"/>
    <property type="project" value="UniProtKB-SubCell"/>
</dbReference>
<dbReference type="CDD" id="cd01347">
    <property type="entry name" value="ligand_gated_channel"/>
    <property type="match status" value="1"/>
</dbReference>
<name>A0A2T5H468_9RHOB</name>